<reference evidence="3 4" key="1">
    <citation type="submission" date="2020-04" db="EMBL/GenBank/DDBJ databases">
        <authorList>
            <person name="Depoorter E."/>
        </authorList>
    </citation>
    <scope>NUCLEOTIDE SEQUENCE [LARGE SCALE GENOMIC DNA]</scope>
    <source>
        <strain evidence="3 4">BCC0217</strain>
    </source>
</reference>
<gene>
    <name evidence="3" type="ORF">BLA3211_08404</name>
</gene>
<proteinExistence type="predicted"/>
<dbReference type="AlphaFoldDB" id="A0A6J5JW03"/>
<feature type="region of interest" description="Disordered" evidence="1">
    <location>
        <begin position="433"/>
        <end position="463"/>
    </location>
</feature>
<feature type="compositionally biased region" description="Polar residues" evidence="1">
    <location>
        <begin position="454"/>
        <end position="463"/>
    </location>
</feature>
<organism evidence="3 4">
    <name type="scientific">Burkholderia aenigmatica</name>
    <dbReference type="NCBI Taxonomy" id="2015348"/>
    <lineage>
        <taxon>Bacteria</taxon>
        <taxon>Pseudomonadati</taxon>
        <taxon>Pseudomonadota</taxon>
        <taxon>Betaproteobacteria</taxon>
        <taxon>Burkholderiales</taxon>
        <taxon>Burkholderiaceae</taxon>
        <taxon>Burkholderia</taxon>
        <taxon>Burkholderia cepacia complex</taxon>
    </lineage>
</organism>
<dbReference type="InterPro" id="IPR009492">
    <property type="entry name" value="TniQ"/>
</dbReference>
<evidence type="ECO:0000259" key="2">
    <source>
        <dbReference type="Pfam" id="PF06527"/>
    </source>
</evidence>
<sequence length="463" mass="51780">MNNPPVTARSVLNPVTPLGVGTCEVESLISYFCRLALSHCITTGDLARKIACIEGWNLNPKWNSISVSLSGIGDSAEKWSRAISEMTAIECRNTLTLLPWSEVIAKPSLVSTSPRWCPTCFADDHARGKPPYTRLAWDIGVVVACARHRTKLIQACPDCGHTGTRHRSAYVVPGWCTKCGAFLGSTTDQRPATPEETWIASQVGDMLAWQATLNIIPSREVLLDCIRNLIVHLDGGNYTSFARRIGSSKSTVHYWAQKEVIPPLPTLLRIAFHTGLDLPKLLTGDLSDWSLACIENRIFTLSLLLRKNRASQVAYRNKFIQSYLKATKELPEPVSVLEVSRQLKTDSRRLYRIANEDTRAIGERWKQLCRERAEQHRNIARRAIEGVYFEILAEGKCVNLRELHRRLPNNILGRISNVFALLNDVKDEIEINRGKLPIPNTPPSPPPPLNTKPQSKSANQNNI</sequence>
<evidence type="ECO:0000313" key="4">
    <source>
        <dbReference type="Proteomes" id="UP000494301"/>
    </source>
</evidence>
<dbReference type="RefSeq" id="WP_175223663.1">
    <property type="nucleotide sequence ID" value="NZ_CABWIL020000060.1"/>
</dbReference>
<feature type="compositionally biased region" description="Pro residues" evidence="1">
    <location>
        <begin position="439"/>
        <end position="450"/>
    </location>
</feature>
<dbReference type="EMBL" id="CABWIL020000060">
    <property type="protein sequence ID" value="CAB3975265.1"/>
    <property type="molecule type" value="Genomic_DNA"/>
</dbReference>
<dbReference type="Pfam" id="PF06527">
    <property type="entry name" value="TniQ"/>
    <property type="match status" value="1"/>
</dbReference>
<dbReference type="Proteomes" id="UP000494301">
    <property type="component" value="Unassembled WGS sequence"/>
</dbReference>
<name>A0A6J5JW03_9BURK</name>
<protein>
    <submittedName>
        <fullName evidence="3">TetR family transcriptional regulator</fullName>
    </submittedName>
</protein>
<feature type="domain" description="TniQ" evidence="2">
    <location>
        <begin position="17"/>
        <end position="152"/>
    </location>
</feature>
<accession>A0A6J5JW03</accession>
<evidence type="ECO:0000313" key="3">
    <source>
        <dbReference type="EMBL" id="CAB3975265.1"/>
    </source>
</evidence>
<evidence type="ECO:0000256" key="1">
    <source>
        <dbReference type="SAM" id="MobiDB-lite"/>
    </source>
</evidence>